<proteinExistence type="inferred from homology"/>
<dbReference type="PANTHER" id="PTHR42760">
    <property type="entry name" value="SHORT-CHAIN DEHYDROGENASES/REDUCTASES FAMILY MEMBER"/>
    <property type="match status" value="1"/>
</dbReference>
<dbReference type="InterPro" id="IPR002347">
    <property type="entry name" value="SDR_fam"/>
</dbReference>
<dbReference type="SUPFAM" id="SSF51735">
    <property type="entry name" value="NAD(P)-binding Rossmann-fold domains"/>
    <property type="match status" value="1"/>
</dbReference>
<dbReference type="InterPro" id="IPR036291">
    <property type="entry name" value="NAD(P)-bd_dom_sf"/>
</dbReference>
<name>A0A445MSF4_9BACT</name>
<evidence type="ECO:0000256" key="1">
    <source>
        <dbReference type="ARBA" id="ARBA00006484"/>
    </source>
</evidence>
<dbReference type="CDD" id="cd05233">
    <property type="entry name" value="SDR_c"/>
    <property type="match status" value="1"/>
</dbReference>
<dbReference type="PRINTS" id="PR00081">
    <property type="entry name" value="GDHRDH"/>
</dbReference>
<protein>
    <submittedName>
        <fullName evidence="2">(S)-1-Phenylethanol dehydrogenase</fullName>
        <ecNumber evidence="2">1.1.1.311</ecNumber>
    </submittedName>
</protein>
<dbReference type="GO" id="GO:0016616">
    <property type="term" value="F:oxidoreductase activity, acting on the CH-OH group of donors, NAD or NADP as acceptor"/>
    <property type="evidence" value="ECO:0007669"/>
    <property type="project" value="TreeGrafter"/>
</dbReference>
<dbReference type="EC" id="1.1.1.311" evidence="2"/>
<evidence type="ECO:0000313" key="2">
    <source>
        <dbReference type="EMBL" id="SPD72397.1"/>
    </source>
</evidence>
<keyword evidence="2" id="KW-0560">Oxidoreductase</keyword>
<reference evidence="2" key="1">
    <citation type="submission" date="2018-01" db="EMBL/GenBank/DDBJ databases">
        <authorList>
            <person name="Regsiter A."/>
            <person name="William W."/>
        </authorList>
    </citation>
    <scope>NUCLEOTIDE SEQUENCE</scope>
    <source>
        <strain evidence="2">TRIP AH-1</strain>
    </source>
</reference>
<accession>A0A445MSF4</accession>
<dbReference type="NCBIfam" id="NF005559">
    <property type="entry name" value="PRK07231.1"/>
    <property type="match status" value="1"/>
</dbReference>
<dbReference type="AlphaFoldDB" id="A0A445MSF4"/>
<dbReference type="Gene3D" id="3.40.50.720">
    <property type="entry name" value="NAD(P)-binding Rossmann-like Domain"/>
    <property type="match status" value="1"/>
</dbReference>
<dbReference type="EMBL" id="OJIN01000039">
    <property type="protein sequence ID" value="SPD72397.1"/>
    <property type="molecule type" value="Genomic_DNA"/>
</dbReference>
<sequence length="253" mass="27234">MRLKDKVAIITGGGQGLGKEYAVTFCKEGAKVVIADINIDNAKEVEKTLIDMGGEALAVKVDVSKSDEVFMMAEKTVEKFGKIDVLVNNAAIYYGVAMKPFDTISEEEWERMFNVNVKGMWLCIKAAAPYMKQNGKGKIINISSGTWLMGIPMLLHYVTTKAAVVGMTRALSRELGEYGVCVNSISPGFTMTEASKTLPGRPPGLDEMMAQQTALGRNTEPTDLVGAAVFLASDASDFITGQMINVDGGCAMH</sequence>
<dbReference type="GO" id="GO:0018449">
    <property type="term" value="F:1-phenylethanol dehydrogenase activity"/>
    <property type="evidence" value="ECO:0007669"/>
    <property type="project" value="UniProtKB-EC"/>
</dbReference>
<dbReference type="Pfam" id="PF13561">
    <property type="entry name" value="adh_short_C2"/>
    <property type="match status" value="1"/>
</dbReference>
<dbReference type="PROSITE" id="PS00061">
    <property type="entry name" value="ADH_SHORT"/>
    <property type="match status" value="1"/>
</dbReference>
<gene>
    <name evidence="2" type="primary">ped</name>
    <name evidence="2" type="ORF">PITCH_A1330010</name>
</gene>
<comment type="similarity">
    <text evidence="1">Belongs to the short-chain dehydrogenases/reductases (SDR) family.</text>
</comment>
<dbReference type="InterPro" id="IPR020904">
    <property type="entry name" value="Sc_DH/Rdtase_CS"/>
</dbReference>
<dbReference type="FunFam" id="3.40.50.720:FF:000084">
    <property type="entry name" value="Short-chain dehydrogenase reductase"/>
    <property type="match status" value="1"/>
</dbReference>
<organism evidence="2">
    <name type="scientific">uncultured Desulfobacterium sp</name>
    <dbReference type="NCBI Taxonomy" id="201089"/>
    <lineage>
        <taxon>Bacteria</taxon>
        <taxon>Pseudomonadati</taxon>
        <taxon>Thermodesulfobacteriota</taxon>
        <taxon>Desulfobacteria</taxon>
        <taxon>Desulfobacterales</taxon>
        <taxon>Desulfobacteriaceae</taxon>
        <taxon>Desulfobacterium</taxon>
        <taxon>environmental samples</taxon>
    </lineage>
</organism>
<dbReference type="PRINTS" id="PR00080">
    <property type="entry name" value="SDRFAMILY"/>
</dbReference>